<feature type="compositionally biased region" description="Polar residues" evidence="1">
    <location>
        <begin position="67"/>
        <end position="89"/>
    </location>
</feature>
<reference evidence="2 3" key="1">
    <citation type="submission" date="2021-11" db="EMBL/GenBank/DDBJ databases">
        <title>Black yeast isolated from Biological Soil Crust.</title>
        <authorList>
            <person name="Kurbessoian T."/>
        </authorList>
    </citation>
    <scope>NUCLEOTIDE SEQUENCE [LARGE SCALE GENOMIC DNA]</scope>
    <source>
        <strain evidence="2 3">CCFEE 5522</strain>
    </source>
</reference>
<feature type="compositionally biased region" description="Polar residues" evidence="1">
    <location>
        <begin position="22"/>
        <end position="31"/>
    </location>
</feature>
<dbReference type="AlphaFoldDB" id="A0AAV9J8G6"/>
<dbReference type="EMBL" id="JAVFHQ010000054">
    <property type="protein sequence ID" value="KAK4541340.1"/>
    <property type="molecule type" value="Genomic_DNA"/>
</dbReference>
<gene>
    <name evidence="2" type="ORF">LTR36_008098</name>
</gene>
<evidence type="ECO:0000313" key="2">
    <source>
        <dbReference type="EMBL" id="KAK4541340.1"/>
    </source>
</evidence>
<protein>
    <submittedName>
        <fullName evidence="2">Uncharacterized protein</fullName>
    </submittedName>
</protein>
<name>A0AAV9J8G6_9PEZI</name>
<evidence type="ECO:0000313" key="3">
    <source>
        <dbReference type="Proteomes" id="UP001324427"/>
    </source>
</evidence>
<evidence type="ECO:0000256" key="1">
    <source>
        <dbReference type="SAM" id="MobiDB-lite"/>
    </source>
</evidence>
<organism evidence="2 3">
    <name type="scientific">Oleoguttula mirabilis</name>
    <dbReference type="NCBI Taxonomy" id="1507867"/>
    <lineage>
        <taxon>Eukaryota</taxon>
        <taxon>Fungi</taxon>
        <taxon>Dikarya</taxon>
        <taxon>Ascomycota</taxon>
        <taxon>Pezizomycotina</taxon>
        <taxon>Dothideomycetes</taxon>
        <taxon>Dothideomycetidae</taxon>
        <taxon>Mycosphaerellales</taxon>
        <taxon>Teratosphaeriaceae</taxon>
        <taxon>Oleoguttula</taxon>
    </lineage>
</organism>
<keyword evidence="3" id="KW-1185">Reference proteome</keyword>
<feature type="compositionally biased region" description="Basic and acidic residues" evidence="1">
    <location>
        <begin position="1"/>
        <end position="11"/>
    </location>
</feature>
<dbReference type="Proteomes" id="UP001324427">
    <property type="component" value="Unassembled WGS sequence"/>
</dbReference>
<proteinExistence type="predicted"/>
<accession>A0AAV9J8G6</accession>
<sequence>MAGQRRDEQARRGAVRYAAANGNLTKRSSSKIFAPNHSNVKKRPAPVADGSSSERGGEWSDGCRGGTSESQALLQPQRGTKSHPSSANSDSDDVRDQNNARNSIDISTPHVPKGHMGNSRGNLRMAIKQVDDEIETLCAQSRHLLPYGTMPQPSLMLRGAEVHRAQLVDRLAWVLDVRGPDRYNRYTELLIDWNPLDACQIAVVVLMLNIREWKQDPDHYQPHRQPRHIKSYVLDGAEEQHRELQDRVASLKRKSQDMMPPAHDLADESEQDILDGHLTALRILGCQHPRMSLSLAQHAVQYGPATGHYKDSESGFPAVFDMAELNDDEYEPPETMSFLV</sequence>
<comment type="caution">
    <text evidence="2">The sequence shown here is derived from an EMBL/GenBank/DDBJ whole genome shotgun (WGS) entry which is preliminary data.</text>
</comment>
<feature type="region of interest" description="Disordered" evidence="1">
    <location>
        <begin position="1"/>
        <end position="120"/>
    </location>
</feature>